<dbReference type="InterPro" id="IPR036186">
    <property type="entry name" value="Serpin_sf"/>
</dbReference>
<protein>
    <submittedName>
        <fullName evidence="4">Serpin family B member 1</fullName>
    </submittedName>
</protein>
<evidence type="ECO:0000256" key="2">
    <source>
        <dbReference type="RuleBase" id="RU000411"/>
    </source>
</evidence>
<proteinExistence type="inferred from homology"/>
<dbReference type="PROSITE" id="PS00284">
    <property type="entry name" value="SERPIN"/>
    <property type="match status" value="1"/>
</dbReference>
<dbReference type="FunFam" id="2.10.310.10:FF:000001">
    <property type="entry name" value="Serpin family A member 1"/>
    <property type="match status" value="1"/>
</dbReference>
<name>A0A8C4R1H2_EPTBU</name>
<sequence>MAKVLHFEDQSGDTLHKSYLQLHDVVNAQHAKYALHMANRLYGHEAFTFQKDFLETTLKLYRAELTPVDFVKAPEDSRLKINNWVLEQTAGKIKDLLAKNVINSMTRMVLVNAIYFKGNWEKKFNTQATHEADFFLNKNETKMVKMMRKEDNFRHGYIELAKSTPTMMQQQQHVMMYRGVLPENFVHILELPYVDNELSMLLLLPSSITDDSTGLKQLEKELSLEKLREWTHSSKMLKEEVEVFLPKFRLEESYGLKNPLSNLGMPDAFLENYADFSGITGNRDLFVSAVVHKAFVEVNEEGTEAAAATGVVMNCYCASVPAPIVRFDHPFLFFIRHNNSGSILFWGRCTSP</sequence>
<feature type="domain" description="Serpin" evidence="3">
    <location>
        <begin position="1"/>
        <end position="352"/>
    </location>
</feature>
<comment type="similarity">
    <text evidence="1 2">Belongs to the serpin family.</text>
</comment>
<dbReference type="GO" id="GO:0004867">
    <property type="term" value="F:serine-type endopeptidase inhibitor activity"/>
    <property type="evidence" value="ECO:0007669"/>
    <property type="project" value="InterPro"/>
</dbReference>
<dbReference type="OMA" id="SHIPRYK"/>
<reference evidence="4" key="1">
    <citation type="submission" date="2025-05" db="UniProtKB">
        <authorList>
            <consortium name="Ensembl"/>
        </authorList>
    </citation>
    <scope>IDENTIFICATION</scope>
</reference>
<keyword evidence="5" id="KW-1185">Reference proteome</keyword>
<dbReference type="GeneTree" id="ENSGT00940000154573"/>
<evidence type="ECO:0000313" key="5">
    <source>
        <dbReference type="Proteomes" id="UP000694388"/>
    </source>
</evidence>
<dbReference type="AlphaFoldDB" id="A0A8C4R1H2"/>
<dbReference type="GO" id="GO:0005615">
    <property type="term" value="C:extracellular space"/>
    <property type="evidence" value="ECO:0007669"/>
    <property type="project" value="InterPro"/>
</dbReference>
<dbReference type="PANTHER" id="PTHR11461">
    <property type="entry name" value="SERINE PROTEASE INHIBITOR, SERPIN"/>
    <property type="match status" value="1"/>
</dbReference>
<evidence type="ECO:0000259" key="3">
    <source>
        <dbReference type="SMART" id="SM00093"/>
    </source>
</evidence>
<organism evidence="4 5">
    <name type="scientific">Eptatretus burgeri</name>
    <name type="common">Inshore hagfish</name>
    <dbReference type="NCBI Taxonomy" id="7764"/>
    <lineage>
        <taxon>Eukaryota</taxon>
        <taxon>Metazoa</taxon>
        <taxon>Chordata</taxon>
        <taxon>Craniata</taxon>
        <taxon>Vertebrata</taxon>
        <taxon>Cyclostomata</taxon>
        <taxon>Myxini</taxon>
        <taxon>Myxiniformes</taxon>
        <taxon>Myxinidae</taxon>
        <taxon>Eptatretinae</taxon>
        <taxon>Eptatretus</taxon>
    </lineage>
</organism>
<dbReference type="SUPFAM" id="SSF56574">
    <property type="entry name" value="Serpins"/>
    <property type="match status" value="1"/>
</dbReference>
<dbReference type="InterPro" id="IPR042185">
    <property type="entry name" value="Serpin_sf_2"/>
</dbReference>
<dbReference type="PANTHER" id="PTHR11461:SF211">
    <property type="entry name" value="GH10112P-RELATED"/>
    <property type="match status" value="1"/>
</dbReference>
<dbReference type="Proteomes" id="UP000694388">
    <property type="component" value="Unplaced"/>
</dbReference>
<dbReference type="Pfam" id="PF00079">
    <property type="entry name" value="Serpin"/>
    <property type="match status" value="1"/>
</dbReference>
<evidence type="ECO:0000313" key="4">
    <source>
        <dbReference type="Ensembl" id="ENSEBUP00000023846.1"/>
    </source>
</evidence>
<dbReference type="InterPro" id="IPR000215">
    <property type="entry name" value="Serpin_fam"/>
</dbReference>
<evidence type="ECO:0000256" key="1">
    <source>
        <dbReference type="ARBA" id="ARBA00009500"/>
    </source>
</evidence>
<dbReference type="Ensembl" id="ENSEBUT00000024443.1">
    <property type="protein sequence ID" value="ENSEBUP00000023867.1"/>
    <property type="gene ID" value="ENSEBUG00000014696.1"/>
</dbReference>
<dbReference type="Ensembl" id="ENSEBUT00000024423.1">
    <property type="protein sequence ID" value="ENSEBUP00000023846.1"/>
    <property type="gene ID" value="ENSEBUG00000014696.1"/>
</dbReference>
<dbReference type="InterPro" id="IPR042178">
    <property type="entry name" value="Serpin_sf_1"/>
</dbReference>
<dbReference type="Gene3D" id="2.30.39.10">
    <property type="entry name" value="Alpha-1-antitrypsin, domain 1"/>
    <property type="match status" value="3"/>
</dbReference>
<dbReference type="SMART" id="SM00093">
    <property type="entry name" value="SERPIN"/>
    <property type="match status" value="1"/>
</dbReference>
<dbReference type="Gene3D" id="3.30.497.10">
    <property type="entry name" value="Antithrombin, subunit I, domain 2"/>
    <property type="match status" value="2"/>
</dbReference>
<dbReference type="InterPro" id="IPR023795">
    <property type="entry name" value="Serpin_CS"/>
</dbReference>
<accession>A0A8C4R1H2</accession>
<dbReference type="InterPro" id="IPR023796">
    <property type="entry name" value="Serpin_dom"/>
</dbReference>